<dbReference type="NCBIfam" id="NF006120">
    <property type="entry name" value="PRK08264.1-6"/>
    <property type="match status" value="1"/>
</dbReference>
<reference evidence="5" key="1">
    <citation type="submission" date="2017-06" db="EMBL/GenBank/DDBJ databases">
        <authorList>
            <person name="Rodrigo-Torres L."/>
            <person name="Arahal R.D."/>
            <person name="Lucena T."/>
        </authorList>
    </citation>
    <scope>NUCLEOTIDE SEQUENCE [LARGE SCALE GENOMIC DNA]</scope>
    <source>
        <strain evidence="5">CECT 9192</strain>
    </source>
</reference>
<accession>A0A1Y6MCL2</accession>
<dbReference type="SUPFAM" id="SSF51735">
    <property type="entry name" value="NAD(P)-binding Rossmann-fold domains"/>
    <property type="match status" value="1"/>
</dbReference>
<dbReference type="PANTHER" id="PTHR44169:SF6">
    <property type="entry name" value="NADPH-DEPENDENT 1-ACYLDIHYDROXYACETONE PHOSPHATE REDUCTASE"/>
    <property type="match status" value="1"/>
</dbReference>
<dbReference type="PRINTS" id="PR00080">
    <property type="entry name" value="SDRFAMILY"/>
</dbReference>
<dbReference type="PRINTS" id="PR00081">
    <property type="entry name" value="GDHRDH"/>
</dbReference>
<evidence type="ECO:0000256" key="1">
    <source>
        <dbReference type="ARBA" id="ARBA00006484"/>
    </source>
</evidence>
<dbReference type="GO" id="GO:0016491">
    <property type="term" value="F:oxidoreductase activity"/>
    <property type="evidence" value="ECO:0007669"/>
    <property type="project" value="UniProtKB-KW"/>
</dbReference>
<dbReference type="Pfam" id="PF00106">
    <property type="entry name" value="adh_short"/>
    <property type="match status" value="1"/>
</dbReference>
<evidence type="ECO:0000313" key="4">
    <source>
        <dbReference type="EMBL" id="SMY33490.1"/>
    </source>
</evidence>
<evidence type="ECO:0000256" key="2">
    <source>
        <dbReference type="ARBA" id="ARBA00023002"/>
    </source>
</evidence>
<dbReference type="AlphaFoldDB" id="A0A1Y6MCL2"/>
<name>A0A1Y6MCL2_9GAMM</name>
<dbReference type="PANTHER" id="PTHR44169">
    <property type="entry name" value="NADPH-DEPENDENT 1-ACYLDIHYDROXYACETONE PHOSPHATE REDUCTASE"/>
    <property type="match status" value="1"/>
</dbReference>
<proteinExistence type="inferred from homology"/>
<dbReference type="InterPro" id="IPR036291">
    <property type="entry name" value="NAD(P)-bd_dom_sf"/>
</dbReference>
<evidence type="ECO:0000256" key="3">
    <source>
        <dbReference type="RuleBase" id="RU000363"/>
    </source>
</evidence>
<keyword evidence="2 4" id="KW-0560">Oxidoreductase</keyword>
<comment type="similarity">
    <text evidence="1 3">Belongs to the short-chain dehydrogenases/reductases (SDR) family.</text>
</comment>
<evidence type="ECO:0000313" key="5">
    <source>
        <dbReference type="Proteomes" id="UP000195719"/>
    </source>
</evidence>
<dbReference type="Gene3D" id="3.40.50.720">
    <property type="entry name" value="NAD(P)-binding Rossmann-like Domain"/>
    <property type="match status" value="1"/>
</dbReference>
<dbReference type="Proteomes" id="UP000195719">
    <property type="component" value="Unassembled WGS sequence"/>
</dbReference>
<dbReference type="EMBL" id="FYAJ01000001">
    <property type="protein sequence ID" value="SMY33490.1"/>
    <property type="molecule type" value="Genomic_DNA"/>
</dbReference>
<dbReference type="InterPro" id="IPR002347">
    <property type="entry name" value="SDR_fam"/>
</dbReference>
<keyword evidence="5" id="KW-1185">Reference proteome</keyword>
<gene>
    <name evidence="4" type="ORF">PAND9192_00996</name>
</gene>
<sequence length="243" mass="26122">MNFIIKDKVAFVTGANRGIGKSIVESLFKHGAKKIYLAVRNIDSTKELEQQYGDKVVTIQTDVSSTESVNKAAANAKDVDLVINNAGIMLSTTPLADNILESLAKEMDVNVFGLVRIANAFADTLERNQGALVQLNSIASLKNVLQETTYSASKAAAYSITQGLKDTFEPKGIQVLSVHPGPIATDMGNRVGFGDLAPADAVSEGIINSLAKGDFLLFPDEIAKMFESAYQSYADNIILKNLF</sequence>
<dbReference type="RefSeq" id="WP_087852788.1">
    <property type="nucleotide sequence ID" value="NZ_FYAJ01000001.1"/>
</dbReference>
<protein>
    <submittedName>
        <fullName evidence="4">Putative oxidoreductase</fullName>
        <ecNumber evidence="4">1.-.-.-</ecNumber>
    </submittedName>
</protein>
<dbReference type="EC" id="1.-.-.-" evidence="4"/>
<organism evidence="4 5">
    <name type="scientific">Photobacterium andalusiense</name>
    <dbReference type="NCBI Taxonomy" id="2204296"/>
    <lineage>
        <taxon>Bacteria</taxon>
        <taxon>Pseudomonadati</taxon>
        <taxon>Pseudomonadota</taxon>
        <taxon>Gammaproteobacteria</taxon>
        <taxon>Vibrionales</taxon>
        <taxon>Vibrionaceae</taxon>
        <taxon>Photobacterium</taxon>
    </lineage>
</organism>